<feature type="compositionally biased region" description="Low complexity" evidence="6">
    <location>
        <begin position="299"/>
        <end position="309"/>
    </location>
</feature>
<dbReference type="PROSITE" id="PS51203">
    <property type="entry name" value="CS"/>
    <property type="match status" value="1"/>
</dbReference>
<evidence type="ECO:0000256" key="2">
    <source>
        <dbReference type="ARBA" id="ARBA00004496"/>
    </source>
</evidence>
<protein>
    <recommendedName>
        <fullName evidence="3">NudC domain-containing protein 1</fullName>
    </recommendedName>
</protein>
<feature type="region of interest" description="Disordered" evidence="6">
    <location>
        <begin position="283"/>
        <end position="309"/>
    </location>
</feature>
<dbReference type="InterPro" id="IPR008978">
    <property type="entry name" value="HSP20-like_chaperone"/>
</dbReference>
<dbReference type="InterPro" id="IPR037895">
    <property type="entry name" value="NUDCD1"/>
</dbReference>
<dbReference type="Gene3D" id="2.60.40.790">
    <property type="match status" value="1"/>
</dbReference>
<evidence type="ECO:0000256" key="1">
    <source>
        <dbReference type="ARBA" id="ARBA00004123"/>
    </source>
</evidence>
<evidence type="ECO:0000256" key="6">
    <source>
        <dbReference type="SAM" id="MobiDB-lite"/>
    </source>
</evidence>
<evidence type="ECO:0000313" key="7">
    <source>
        <dbReference type="EMBL" id="CAD7233766.1"/>
    </source>
</evidence>
<dbReference type="AlphaFoldDB" id="A0A7R8WL35"/>
<name>A0A7R8WL35_9CRUS</name>
<dbReference type="PANTHER" id="PTHR21664:SF1">
    <property type="entry name" value="NUDC DOMAIN-CONTAINING PROTEIN 1"/>
    <property type="match status" value="1"/>
</dbReference>
<dbReference type="InterPro" id="IPR007052">
    <property type="entry name" value="CS_dom"/>
</dbReference>
<dbReference type="Pfam" id="PF04969">
    <property type="entry name" value="CS"/>
    <property type="match status" value="1"/>
</dbReference>
<evidence type="ECO:0000256" key="5">
    <source>
        <dbReference type="ARBA" id="ARBA00023242"/>
    </source>
</evidence>
<dbReference type="CDD" id="cd06467">
    <property type="entry name" value="p23_NUDC_like"/>
    <property type="match status" value="1"/>
</dbReference>
<feature type="non-terminal residue" evidence="7">
    <location>
        <position position="1"/>
    </location>
</feature>
<dbReference type="PANTHER" id="PTHR21664">
    <property type="entry name" value="CHRONIC MYELOGENOUS LEUKEMIA TUMOR ANTIGEN 66"/>
    <property type="match status" value="1"/>
</dbReference>
<reference evidence="7" key="1">
    <citation type="submission" date="2020-11" db="EMBL/GenBank/DDBJ databases">
        <authorList>
            <person name="Tran Van P."/>
        </authorList>
    </citation>
    <scope>NUCLEOTIDE SEQUENCE</scope>
</reference>
<dbReference type="SUPFAM" id="SSF49764">
    <property type="entry name" value="HSP20-like chaperones"/>
    <property type="match status" value="1"/>
</dbReference>
<dbReference type="OrthoDB" id="428655at2759"/>
<keyword evidence="5" id="KW-0539">Nucleus</keyword>
<gene>
    <name evidence="7" type="ORF">CTOB1V02_LOCUS11585</name>
</gene>
<proteinExistence type="predicted"/>
<organism evidence="7">
    <name type="scientific">Cyprideis torosa</name>
    <dbReference type="NCBI Taxonomy" id="163714"/>
    <lineage>
        <taxon>Eukaryota</taxon>
        <taxon>Metazoa</taxon>
        <taxon>Ecdysozoa</taxon>
        <taxon>Arthropoda</taxon>
        <taxon>Crustacea</taxon>
        <taxon>Oligostraca</taxon>
        <taxon>Ostracoda</taxon>
        <taxon>Podocopa</taxon>
        <taxon>Podocopida</taxon>
        <taxon>Cytherocopina</taxon>
        <taxon>Cytheroidea</taxon>
        <taxon>Cytherideidae</taxon>
        <taxon>Cyprideis</taxon>
    </lineage>
</organism>
<evidence type="ECO:0000256" key="4">
    <source>
        <dbReference type="ARBA" id="ARBA00022490"/>
    </source>
</evidence>
<dbReference type="GO" id="GO:0005634">
    <property type="term" value="C:nucleus"/>
    <property type="evidence" value="ECO:0007669"/>
    <property type="project" value="UniProtKB-SubCell"/>
</dbReference>
<accession>A0A7R8WL35</accession>
<evidence type="ECO:0000256" key="3">
    <source>
        <dbReference type="ARBA" id="ARBA00018915"/>
    </source>
</evidence>
<sequence>MEESASVVTLNVDSDLLNPKFEGYKLSLQKLSTYTQPLEETSAPDQVPLDETLFAFAHLRSHFLHNHLLLAPAPQDTGEGNDAVLFVDREGRLNRTELKAGETTPLSVDPVWTVPRFSSRPASGSLNVSLAQVSPDLLLVNDGFGGVYLLDCGRDFKVVHSVSGNKPSVFLGNPQLESKTGALHFLLLRVEESKNVSHYHPPPGTRHKGGDGETRSHSYLTILELHVWSKDAASGVYAEERVVVLAGPGSVEFAEIEVGSCLGLVLASQGDFVFLTDSRDNWFSERKSPPPKKRNVANGGSDKSSEAAAAGDASEPLYVWSQTLSALTLRFLSLPAAVNKEDITVNFSKDSIKASFGSTISLEGKLGGKIEPDNSTWTLVREGEGKCVLEISLSKASAEPPDGAAIWKEAVQGDKRGKAELDLALEEELNAEIVEQSE</sequence>
<comment type="subcellular location">
    <subcellularLocation>
        <location evidence="2">Cytoplasm</location>
    </subcellularLocation>
    <subcellularLocation>
        <location evidence="1">Nucleus</location>
    </subcellularLocation>
</comment>
<dbReference type="GO" id="GO:0005737">
    <property type="term" value="C:cytoplasm"/>
    <property type="evidence" value="ECO:0007669"/>
    <property type="project" value="UniProtKB-SubCell"/>
</dbReference>
<dbReference type="EMBL" id="OB666918">
    <property type="protein sequence ID" value="CAD7233766.1"/>
    <property type="molecule type" value="Genomic_DNA"/>
</dbReference>
<keyword evidence="4" id="KW-0963">Cytoplasm</keyword>